<feature type="domain" description="Glycosyl transferase family 1" evidence="3">
    <location>
        <begin position="210"/>
        <end position="378"/>
    </location>
</feature>
<dbReference type="Pfam" id="PF00534">
    <property type="entry name" value="Glycos_transf_1"/>
    <property type="match status" value="1"/>
</dbReference>
<evidence type="ECO:0000256" key="2">
    <source>
        <dbReference type="ARBA" id="ARBA00022679"/>
    </source>
</evidence>
<dbReference type="InterPro" id="IPR028098">
    <property type="entry name" value="Glyco_trans_4-like_N"/>
</dbReference>
<dbReference type="GO" id="GO:0016757">
    <property type="term" value="F:glycosyltransferase activity"/>
    <property type="evidence" value="ECO:0007669"/>
    <property type="project" value="UniProtKB-KW"/>
</dbReference>
<accession>A0A5B7WXY7</accession>
<gene>
    <name evidence="5" type="ORF">GcLGCM259_2538</name>
</gene>
<sequence>MKIAMISEHASPLAAIGGVDAGGQNVHVAALSTALAERGHQVSVYTRRDDPQLPERVQVCQGFEVVHVDAGPPEPISKDLILPYMGELARAVAADWGTTPPAVVHGHFWMSGLAALQAARLAEAPVAVAQTFHALGTVKRRHQGAADTSPEERSWMEPAVAQDVDCIVATCSDEVFELRAMGAEGQRISIVPCGVDTDLFTAQGPAEARGRRYRIASIGRLVPRKGVATVIASLAELAKLGITDIELVIIGGAGGAGSLESDPEAARLRDLANELGVGDQVIFRGQLPREQMPQLIRSCNAVVCDPWYEPFGIVPLEAMACGVPVIASTVGGLVDTVVDSVTGLHIPPRDEAALAQALQRLLNDEQFAARMGAAGRERAVTRYSWQRIATDTERVYGQLVSRPSAAREERMMGRAQ</sequence>
<dbReference type="Gene3D" id="3.40.50.2000">
    <property type="entry name" value="Glycogen Phosphorylase B"/>
    <property type="match status" value="2"/>
</dbReference>
<organism evidence="5 6">
    <name type="scientific">Glutamicibacter creatinolyticus</name>
    <dbReference type="NCBI Taxonomy" id="162496"/>
    <lineage>
        <taxon>Bacteria</taxon>
        <taxon>Bacillati</taxon>
        <taxon>Actinomycetota</taxon>
        <taxon>Actinomycetes</taxon>
        <taxon>Micrococcales</taxon>
        <taxon>Micrococcaceae</taxon>
        <taxon>Glutamicibacter</taxon>
    </lineage>
</organism>
<dbReference type="PANTHER" id="PTHR12526:SF635">
    <property type="entry name" value="GLYCOSYL TRANSFERASE GROUP 1"/>
    <property type="match status" value="1"/>
</dbReference>
<dbReference type="EMBL" id="CP034412">
    <property type="protein sequence ID" value="QCY48245.1"/>
    <property type="molecule type" value="Genomic_DNA"/>
</dbReference>
<evidence type="ECO:0000313" key="5">
    <source>
        <dbReference type="EMBL" id="QCY48245.1"/>
    </source>
</evidence>
<dbReference type="Pfam" id="PF13439">
    <property type="entry name" value="Glyco_transf_4"/>
    <property type="match status" value="1"/>
</dbReference>
<name>A0A5B7WXY7_9MICC</name>
<evidence type="ECO:0000259" key="3">
    <source>
        <dbReference type="Pfam" id="PF00534"/>
    </source>
</evidence>
<dbReference type="SUPFAM" id="SSF53756">
    <property type="entry name" value="UDP-Glycosyltransferase/glycogen phosphorylase"/>
    <property type="match status" value="1"/>
</dbReference>
<dbReference type="KEGG" id="gcr:GcLGCM259_2538"/>
<evidence type="ECO:0000313" key="6">
    <source>
        <dbReference type="Proteomes" id="UP000307000"/>
    </source>
</evidence>
<evidence type="ECO:0000256" key="1">
    <source>
        <dbReference type="ARBA" id="ARBA00022676"/>
    </source>
</evidence>
<keyword evidence="6" id="KW-1185">Reference proteome</keyword>
<dbReference type="AlphaFoldDB" id="A0A5B7WXY7"/>
<evidence type="ECO:0000259" key="4">
    <source>
        <dbReference type="Pfam" id="PF13439"/>
    </source>
</evidence>
<feature type="domain" description="Glycosyltransferase subfamily 4-like N-terminal" evidence="4">
    <location>
        <begin position="22"/>
        <end position="198"/>
    </location>
</feature>
<protein>
    <submittedName>
        <fullName evidence="5">Glycosyltransferase family 1 protein</fullName>
    </submittedName>
</protein>
<keyword evidence="2 5" id="KW-0808">Transferase</keyword>
<dbReference type="RefSeq" id="WP_138926866.1">
    <property type="nucleotide sequence ID" value="NZ_CP034412.1"/>
</dbReference>
<dbReference type="PANTHER" id="PTHR12526">
    <property type="entry name" value="GLYCOSYLTRANSFERASE"/>
    <property type="match status" value="1"/>
</dbReference>
<dbReference type="InterPro" id="IPR001296">
    <property type="entry name" value="Glyco_trans_1"/>
</dbReference>
<proteinExistence type="predicted"/>
<keyword evidence="1" id="KW-0328">Glycosyltransferase</keyword>
<dbReference type="Proteomes" id="UP000307000">
    <property type="component" value="Chromosome"/>
</dbReference>
<reference evidence="5 6" key="1">
    <citation type="submission" date="2018-12" db="EMBL/GenBank/DDBJ databases">
        <title>Complete Genome Sequence of Glutamicibacter creatinolyticus strain LGCM259,isolated from an abscess of a 12-year-old mare in Italy.</title>
        <authorList>
            <person name="Santos R.G."/>
            <person name="Silva A.L."/>
            <person name="Seyffert N."/>
            <person name="Castro T.L.P."/>
            <person name="Attili A.R."/>
            <person name="Rifici C."/>
            <person name="Mazzullo G."/>
            <person name="Brenig B."/>
            <person name="Venanzi F."/>
            <person name="Azevedo V."/>
        </authorList>
    </citation>
    <scope>NUCLEOTIDE SEQUENCE [LARGE SCALE GENOMIC DNA]</scope>
    <source>
        <strain evidence="5 6">LGCM 259</strain>
    </source>
</reference>